<keyword evidence="3" id="KW-1185">Reference proteome</keyword>
<evidence type="ECO:0000313" key="3">
    <source>
        <dbReference type="Proteomes" id="UP000002640"/>
    </source>
</evidence>
<reference evidence="2 3" key="1">
    <citation type="journal article" date="2006" name="Science">
        <title>Phytophthora genome sequences uncover evolutionary origins and mechanisms of pathogenesis.</title>
        <authorList>
            <person name="Tyler B.M."/>
            <person name="Tripathy S."/>
            <person name="Zhang X."/>
            <person name="Dehal P."/>
            <person name="Jiang R.H."/>
            <person name="Aerts A."/>
            <person name="Arredondo F.D."/>
            <person name="Baxter L."/>
            <person name="Bensasson D."/>
            <person name="Beynon J.L."/>
            <person name="Chapman J."/>
            <person name="Damasceno C.M."/>
            <person name="Dorrance A.E."/>
            <person name="Dou D."/>
            <person name="Dickerman A.W."/>
            <person name="Dubchak I.L."/>
            <person name="Garbelotto M."/>
            <person name="Gijzen M."/>
            <person name="Gordon S.G."/>
            <person name="Govers F."/>
            <person name="Grunwald N.J."/>
            <person name="Huang W."/>
            <person name="Ivors K.L."/>
            <person name="Jones R.W."/>
            <person name="Kamoun S."/>
            <person name="Krampis K."/>
            <person name="Lamour K.H."/>
            <person name="Lee M.K."/>
            <person name="McDonald W.H."/>
            <person name="Medina M."/>
            <person name="Meijer H.J."/>
            <person name="Nordberg E.K."/>
            <person name="Maclean D.J."/>
            <person name="Ospina-Giraldo M.D."/>
            <person name="Morris P.F."/>
            <person name="Phuntumart V."/>
            <person name="Putnam N.H."/>
            <person name="Rash S."/>
            <person name="Rose J.K."/>
            <person name="Sakihama Y."/>
            <person name="Salamov A.A."/>
            <person name="Savidor A."/>
            <person name="Scheuring C.F."/>
            <person name="Smith B.M."/>
            <person name="Sobral B.W."/>
            <person name="Terry A."/>
            <person name="Torto-Alalibo T.A."/>
            <person name="Win J."/>
            <person name="Xu Z."/>
            <person name="Zhang H."/>
            <person name="Grigoriev I.V."/>
            <person name="Rokhsar D.S."/>
            <person name="Boore J.L."/>
        </authorList>
    </citation>
    <scope>NUCLEOTIDE SEQUENCE [LARGE SCALE GENOMIC DNA]</scope>
    <source>
        <strain evidence="2 3">P6497</strain>
    </source>
</reference>
<dbReference type="PROSITE" id="PS51283">
    <property type="entry name" value="DUSP"/>
    <property type="match status" value="1"/>
</dbReference>
<dbReference type="CDD" id="cd20104">
    <property type="entry name" value="MBT_PHF20L1-like"/>
    <property type="match status" value="1"/>
</dbReference>
<dbReference type="Proteomes" id="UP000002640">
    <property type="component" value="Unassembled WGS sequence"/>
</dbReference>
<dbReference type="GeneID" id="20658181"/>
<dbReference type="GO" id="GO:0004843">
    <property type="term" value="F:cysteine-type deubiquitinase activity"/>
    <property type="evidence" value="ECO:0007669"/>
    <property type="project" value="InterPro"/>
</dbReference>
<dbReference type="Gene3D" id="3.30.2230.10">
    <property type="entry name" value="DUSP-like"/>
    <property type="match status" value="1"/>
</dbReference>
<dbReference type="EMBL" id="JH159154">
    <property type="protein sequence ID" value="EGZ18688.1"/>
    <property type="molecule type" value="Genomic_DNA"/>
</dbReference>
<dbReference type="InterPro" id="IPR016197">
    <property type="entry name" value="Chromo-like_dom_sf"/>
</dbReference>
<dbReference type="OMA" id="RPNTHNE"/>
<feature type="domain" description="DUSP" evidence="1">
    <location>
        <begin position="1"/>
        <end position="108"/>
    </location>
</feature>
<dbReference type="STRING" id="1094619.G4ZHN3"/>
<dbReference type="KEGG" id="psoj:PHYSODRAFT_503103"/>
<sequence length="279" mass="32534">MPAKSKKPALQRAKELCGNDTPLEEGDHWFAVAKPWWDDFQACKRAEDAPSVRNDPLIDKQLSSKTRTVSVLKPNLEEGPDFVFMPEFSWEVFARELDFDWEIRREVVYERSRQQMEIEAYPLTFKQKLQGAANSGEMEWPSQGLEMQWRMDLAKGDLLDALDTSKTWFEARILGARRNKVHVHYRSWEPKWDEWIPRTSARIAPLHSKVPKWRSTLRSHSLVQVGIEVPTLQHPRWRNATVIEEDGAGLRVHVQVDEDDIWLPANDDLLCRPNTHNES</sequence>
<dbReference type="AlphaFoldDB" id="G4ZHN3"/>
<dbReference type="SMR" id="G4ZHN3"/>
<evidence type="ECO:0000259" key="1">
    <source>
        <dbReference type="PROSITE" id="PS51283"/>
    </source>
</evidence>
<dbReference type="InterPro" id="IPR006615">
    <property type="entry name" value="Pept_C19_DUSP"/>
</dbReference>
<dbReference type="RefSeq" id="XP_009527746.1">
    <property type="nucleotide sequence ID" value="XM_009529451.1"/>
</dbReference>
<proteinExistence type="predicted"/>
<evidence type="ECO:0000313" key="2">
    <source>
        <dbReference type="EMBL" id="EGZ18688.1"/>
    </source>
</evidence>
<protein>
    <recommendedName>
        <fullName evidence="1">DUSP domain-containing protein</fullName>
    </recommendedName>
</protein>
<dbReference type="Gene3D" id="2.30.30.140">
    <property type="match status" value="1"/>
</dbReference>
<gene>
    <name evidence="2" type="ORF">PHYSODRAFT_503103</name>
</gene>
<dbReference type="InParanoid" id="G4ZHN3"/>
<name>G4ZHN3_PHYSP</name>
<organism evidence="2 3">
    <name type="scientific">Phytophthora sojae (strain P6497)</name>
    <name type="common">Soybean stem and root rot agent</name>
    <name type="synonym">Phytophthora megasperma f. sp. glycines</name>
    <dbReference type="NCBI Taxonomy" id="1094619"/>
    <lineage>
        <taxon>Eukaryota</taxon>
        <taxon>Sar</taxon>
        <taxon>Stramenopiles</taxon>
        <taxon>Oomycota</taxon>
        <taxon>Peronosporomycetes</taxon>
        <taxon>Peronosporales</taxon>
        <taxon>Peronosporaceae</taxon>
        <taxon>Phytophthora</taxon>
    </lineage>
</organism>
<dbReference type="SUPFAM" id="SSF143791">
    <property type="entry name" value="DUSP-like"/>
    <property type="match status" value="1"/>
</dbReference>
<accession>G4ZHN3</accession>
<feature type="non-terminal residue" evidence="2">
    <location>
        <position position="279"/>
    </location>
</feature>
<dbReference type="SUPFAM" id="SSF54160">
    <property type="entry name" value="Chromo domain-like"/>
    <property type="match status" value="1"/>
</dbReference>
<dbReference type="InterPro" id="IPR035927">
    <property type="entry name" value="DUSP-like_sf"/>
</dbReference>